<gene>
    <name evidence="1" type="ORF">PHYPA_028445</name>
</gene>
<proteinExistence type="predicted"/>
<reference evidence="1 3" key="1">
    <citation type="journal article" date="2008" name="Science">
        <title>The Physcomitrella genome reveals evolutionary insights into the conquest of land by plants.</title>
        <authorList>
            <person name="Rensing S."/>
            <person name="Lang D."/>
            <person name="Zimmer A."/>
            <person name="Terry A."/>
            <person name="Salamov A."/>
            <person name="Shapiro H."/>
            <person name="Nishiyama T."/>
            <person name="Perroud P.-F."/>
            <person name="Lindquist E."/>
            <person name="Kamisugi Y."/>
            <person name="Tanahashi T."/>
            <person name="Sakakibara K."/>
            <person name="Fujita T."/>
            <person name="Oishi K."/>
            <person name="Shin-I T."/>
            <person name="Kuroki Y."/>
            <person name="Toyoda A."/>
            <person name="Suzuki Y."/>
            <person name="Hashimoto A."/>
            <person name="Yamaguchi K."/>
            <person name="Sugano A."/>
            <person name="Kohara Y."/>
            <person name="Fujiyama A."/>
            <person name="Anterola A."/>
            <person name="Aoki S."/>
            <person name="Ashton N."/>
            <person name="Barbazuk W.B."/>
            <person name="Barker E."/>
            <person name="Bennetzen J."/>
            <person name="Bezanilla M."/>
            <person name="Blankenship R."/>
            <person name="Cho S.H."/>
            <person name="Dutcher S."/>
            <person name="Estelle M."/>
            <person name="Fawcett J.A."/>
            <person name="Gundlach H."/>
            <person name="Hanada K."/>
            <person name="Heyl A."/>
            <person name="Hicks K.A."/>
            <person name="Hugh J."/>
            <person name="Lohr M."/>
            <person name="Mayer K."/>
            <person name="Melkozernov A."/>
            <person name="Murata T."/>
            <person name="Nelson D."/>
            <person name="Pils B."/>
            <person name="Prigge M."/>
            <person name="Reiss B."/>
            <person name="Renner T."/>
            <person name="Rombauts S."/>
            <person name="Rushton P."/>
            <person name="Sanderfoot A."/>
            <person name="Schween G."/>
            <person name="Shiu S.-H."/>
            <person name="Stueber K."/>
            <person name="Theodoulou F.L."/>
            <person name="Tu H."/>
            <person name="Van de Peer Y."/>
            <person name="Verrier P.J."/>
            <person name="Waters E."/>
            <person name="Wood A."/>
            <person name="Yang L."/>
            <person name="Cove D."/>
            <person name="Cuming A."/>
            <person name="Hasebe M."/>
            <person name="Lucas S."/>
            <person name="Mishler D.B."/>
            <person name="Reski R."/>
            <person name="Grigoriev I."/>
            <person name="Quatrano R.S."/>
            <person name="Boore J.L."/>
        </authorList>
    </citation>
    <scope>NUCLEOTIDE SEQUENCE [LARGE SCALE GENOMIC DNA]</scope>
    <source>
        <strain evidence="2 3">cv. Gransden 2004</strain>
    </source>
</reference>
<accession>A0A2K1IKE8</accession>
<sequence>MTRVSMDHCVSSVSKILRNYRPHFYQYIKRSYSLFWRFDVFTFLPGLDFNLDSCALRFVINVGESISRQRE</sequence>
<organism evidence="1">
    <name type="scientific">Physcomitrium patens</name>
    <name type="common">Spreading-leaved earth moss</name>
    <name type="synonym">Physcomitrella patens</name>
    <dbReference type="NCBI Taxonomy" id="3218"/>
    <lineage>
        <taxon>Eukaryota</taxon>
        <taxon>Viridiplantae</taxon>
        <taxon>Streptophyta</taxon>
        <taxon>Embryophyta</taxon>
        <taxon>Bryophyta</taxon>
        <taxon>Bryophytina</taxon>
        <taxon>Bryopsida</taxon>
        <taxon>Funariidae</taxon>
        <taxon>Funariales</taxon>
        <taxon>Funariaceae</taxon>
        <taxon>Physcomitrium</taxon>
    </lineage>
</organism>
<dbReference type="EMBL" id="ABEU02000023">
    <property type="protein sequence ID" value="PNR29751.1"/>
    <property type="molecule type" value="Genomic_DNA"/>
</dbReference>
<dbReference type="Gramene" id="Pp3c23_22498V3.1">
    <property type="protein sequence ID" value="PAC:32949627.CDS.1"/>
    <property type="gene ID" value="Pp3c23_22498"/>
</dbReference>
<dbReference type="InParanoid" id="A0A2K1IKE8"/>
<protein>
    <submittedName>
        <fullName evidence="1 2">Uncharacterized protein</fullName>
    </submittedName>
</protein>
<dbReference type="Proteomes" id="UP000006727">
    <property type="component" value="Chromosome 23"/>
</dbReference>
<dbReference type="AlphaFoldDB" id="A0A2K1IKE8"/>
<keyword evidence="3" id="KW-1185">Reference proteome</keyword>
<name>A0A2K1IKE8_PHYPA</name>
<evidence type="ECO:0000313" key="2">
    <source>
        <dbReference type="EnsemblPlants" id="PAC:32949627.CDS.1"/>
    </source>
</evidence>
<reference evidence="1 3" key="2">
    <citation type="journal article" date="2018" name="Plant J.">
        <title>The Physcomitrella patens chromosome-scale assembly reveals moss genome structure and evolution.</title>
        <authorList>
            <person name="Lang D."/>
            <person name="Ullrich K.K."/>
            <person name="Murat F."/>
            <person name="Fuchs J."/>
            <person name="Jenkins J."/>
            <person name="Haas F.B."/>
            <person name="Piednoel M."/>
            <person name="Gundlach H."/>
            <person name="Van Bel M."/>
            <person name="Meyberg R."/>
            <person name="Vives C."/>
            <person name="Morata J."/>
            <person name="Symeonidi A."/>
            <person name="Hiss M."/>
            <person name="Muchero W."/>
            <person name="Kamisugi Y."/>
            <person name="Saleh O."/>
            <person name="Blanc G."/>
            <person name="Decker E.L."/>
            <person name="van Gessel N."/>
            <person name="Grimwood J."/>
            <person name="Hayes R.D."/>
            <person name="Graham S.W."/>
            <person name="Gunter L.E."/>
            <person name="McDaniel S.F."/>
            <person name="Hoernstein S.N.W."/>
            <person name="Larsson A."/>
            <person name="Li F.W."/>
            <person name="Perroud P.F."/>
            <person name="Phillips J."/>
            <person name="Ranjan P."/>
            <person name="Rokshar D.S."/>
            <person name="Rothfels C.J."/>
            <person name="Schneider L."/>
            <person name="Shu S."/>
            <person name="Stevenson D.W."/>
            <person name="Thummler F."/>
            <person name="Tillich M."/>
            <person name="Villarreal Aguilar J.C."/>
            <person name="Widiez T."/>
            <person name="Wong G.K."/>
            <person name="Wymore A."/>
            <person name="Zhang Y."/>
            <person name="Zimmer A.D."/>
            <person name="Quatrano R.S."/>
            <person name="Mayer K.F.X."/>
            <person name="Goodstein D."/>
            <person name="Casacuberta J.M."/>
            <person name="Vandepoele K."/>
            <person name="Reski R."/>
            <person name="Cuming A.C."/>
            <person name="Tuskan G.A."/>
            <person name="Maumus F."/>
            <person name="Salse J."/>
            <person name="Schmutz J."/>
            <person name="Rensing S.A."/>
        </authorList>
    </citation>
    <scope>NUCLEOTIDE SEQUENCE [LARGE SCALE GENOMIC DNA]</scope>
    <source>
        <strain evidence="2 3">cv. Gransden 2004</strain>
    </source>
</reference>
<evidence type="ECO:0000313" key="3">
    <source>
        <dbReference type="Proteomes" id="UP000006727"/>
    </source>
</evidence>
<dbReference type="EnsemblPlants" id="Pp3c23_22498V3.1">
    <property type="protein sequence ID" value="PAC:32949627.CDS.1"/>
    <property type="gene ID" value="Pp3c23_22498"/>
</dbReference>
<evidence type="ECO:0000313" key="1">
    <source>
        <dbReference type="EMBL" id="PNR29751.1"/>
    </source>
</evidence>
<reference evidence="2" key="3">
    <citation type="submission" date="2020-12" db="UniProtKB">
        <authorList>
            <consortium name="EnsemblPlants"/>
        </authorList>
    </citation>
    <scope>IDENTIFICATION</scope>
</reference>